<dbReference type="PANTHER" id="PTHR30273">
    <property type="entry name" value="PERIPLASMIC SIGNAL SENSOR AND SIGMA FACTOR ACTIVATOR FECR-RELATED"/>
    <property type="match status" value="1"/>
</dbReference>
<evidence type="ECO:0000259" key="2">
    <source>
        <dbReference type="Pfam" id="PF16344"/>
    </source>
</evidence>
<evidence type="ECO:0000313" key="3">
    <source>
        <dbReference type="EMBL" id="RKO70171.1"/>
    </source>
</evidence>
<protein>
    <submittedName>
        <fullName evidence="3">DUF4974 domain-containing protein</fullName>
    </submittedName>
</protein>
<dbReference type="Gene3D" id="3.55.50.30">
    <property type="match status" value="1"/>
</dbReference>
<dbReference type="RefSeq" id="WP_121125728.1">
    <property type="nucleotide sequence ID" value="NZ_RBWS01000014.1"/>
</dbReference>
<feature type="domain" description="FecR protein" evidence="1">
    <location>
        <begin position="129"/>
        <end position="228"/>
    </location>
</feature>
<proteinExistence type="predicted"/>
<dbReference type="Gene3D" id="2.60.120.1440">
    <property type="match status" value="1"/>
</dbReference>
<comment type="caution">
    <text evidence="3">The sequence shown here is derived from an EMBL/GenBank/DDBJ whole genome shotgun (WGS) entry which is preliminary data.</text>
</comment>
<dbReference type="InterPro" id="IPR006860">
    <property type="entry name" value="FecR"/>
</dbReference>
<dbReference type="InterPro" id="IPR032508">
    <property type="entry name" value="FecR_C"/>
</dbReference>
<dbReference type="PANTHER" id="PTHR30273:SF2">
    <property type="entry name" value="PROTEIN FECR"/>
    <property type="match status" value="1"/>
</dbReference>
<dbReference type="GO" id="GO:0016989">
    <property type="term" value="F:sigma factor antagonist activity"/>
    <property type="evidence" value="ECO:0007669"/>
    <property type="project" value="TreeGrafter"/>
</dbReference>
<evidence type="ECO:0000313" key="4">
    <source>
        <dbReference type="Proteomes" id="UP000282423"/>
    </source>
</evidence>
<keyword evidence="4" id="KW-1185">Reference proteome</keyword>
<dbReference type="EMBL" id="RBWS01000014">
    <property type="protein sequence ID" value="RKO70171.1"/>
    <property type="molecule type" value="Genomic_DNA"/>
</dbReference>
<reference evidence="3 4" key="1">
    <citation type="submission" date="2018-10" db="EMBL/GenBank/DDBJ databases">
        <title>Sphingobacterium sp. M05W1-28.</title>
        <authorList>
            <person name="Cai H."/>
        </authorList>
    </citation>
    <scope>NUCLEOTIDE SEQUENCE [LARGE SCALE GENOMIC DNA]</scope>
    <source>
        <strain evidence="3 4">M05W1-28</strain>
    </source>
</reference>
<dbReference type="InterPro" id="IPR012373">
    <property type="entry name" value="Ferrdict_sens_TM"/>
</dbReference>
<dbReference type="PIRSF" id="PIRSF018266">
    <property type="entry name" value="FecR"/>
    <property type="match status" value="1"/>
</dbReference>
<dbReference type="OrthoDB" id="1523489at2"/>
<accession>A0A420VUZ1</accession>
<dbReference type="AlphaFoldDB" id="A0A420VUZ1"/>
<organism evidence="3 4">
    <name type="scientific">Sphingobacterium puteale</name>
    <dbReference type="NCBI Taxonomy" id="2420510"/>
    <lineage>
        <taxon>Bacteria</taxon>
        <taxon>Pseudomonadati</taxon>
        <taxon>Bacteroidota</taxon>
        <taxon>Sphingobacteriia</taxon>
        <taxon>Sphingobacteriales</taxon>
        <taxon>Sphingobacteriaceae</taxon>
        <taxon>Sphingobacterium</taxon>
    </lineage>
</organism>
<name>A0A420VUZ1_9SPHI</name>
<dbReference type="Proteomes" id="UP000282423">
    <property type="component" value="Unassembled WGS sequence"/>
</dbReference>
<dbReference type="Pfam" id="PF04773">
    <property type="entry name" value="FecR"/>
    <property type="match status" value="1"/>
</dbReference>
<feature type="domain" description="Protein FecR C-terminal" evidence="2">
    <location>
        <begin position="272"/>
        <end position="339"/>
    </location>
</feature>
<evidence type="ECO:0000259" key="1">
    <source>
        <dbReference type="Pfam" id="PF04773"/>
    </source>
</evidence>
<gene>
    <name evidence="3" type="ORF">D7322_18515</name>
</gene>
<sequence length="342" mass="39206">MNSRLSKYKDYKAADFFADEDFVTSTHLDGTFQRDFWSELVDQYPNLLAEMETARMWVLLIKGQQQVQSSLSTNQRWENIQTQIPRYEKKQQQRLFIHRTLRWSASAAALLLLGMLIYEINQFGTKETNTAFGERRELALPDSSIIKLNSNSSLSYVRNWKTDKPREVWLEGEGMFEVKHTAVKNRLRENDLFVVHVGDLSLTVLGTKFNVKDRRGRIEVSLFEGSVRIQGENGLNRILAPGETFIYDESAKADQTVKSDTDKAMAWTHGELSIEHSNLANIVSVLEDNYGYQVVVQDSALLNKRFTGVIPVKGIDDILFVIKHTMNVAIEVKNKQIIIKPN</sequence>
<dbReference type="Pfam" id="PF16344">
    <property type="entry name" value="FecR_C"/>
    <property type="match status" value="1"/>
</dbReference>